<dbReference type="RefSeq" id="WP_283417964.1">
    <property type="nucleotide sequence ID" value="NZ_FXUO01000010.1"/>
</dbReference>
<evidence type="ECO:0000313" key="2">
    <source>
        <dbReference type="EMBL" id="SMP96826.1"/>
    </source>
</evidence>
<feature type="transmembrane region" description="Helical" evidence="1">
    <location>
        <begin position="6"/>
        <end position="26"/>
    </location>
</feature>
<name>A0ABY1R8M9_9FLAO</name>
<keyword evidence="1" id="KW-1133">Transmembrane helix</keyword>
<protein>
    <submittedName>
        <fullName evidence="2">Uncharacterized protein</fullName>
    </submittedName>
</protein>
<evidence type="ECO:0000313" key="3">
    <source>
        <dbReference type="Proteomes" id="UP001158050"/>
    </source>
</evidence>
<sequence>MKNSGTTLNIIYSIVTVFILSCFLSCQGDQAQNHRKKANIPDVRERIGNTSQIFLTYLDSLVNLPDAKFNESSIRSFNDRYVSQLPLLMHDSLKAQNSDSILIQYYKNEQPNPEVESGIRFLIPKTIADSLIVSDFTSYFGSVTDEKPLLGITKYPLPVRIRTSGDREIRLTFKNDVNRERAGVIMLEILNYK</sequence>
<evidence type="ECO:0000256" key="1">
    <source>
        <dbReference type="SAM" id="Phobius"/>
    </source>
</evidence>
<organism evidence="2 3">
    <name type="scientific">Epilithonimonas pallida</name>
    <dbReference type="NCBI Taxonomy" id="373671"/>
    <lineage>
        <taxon>Bacteria</taxon>
        <taxon>Pseudomonadati</taxon>
        <taxon>Bacteroidota</taxon>
        <taxon>Flavobacteriia</taxon>
        <taxon>Flavobacteriales</taxon>
        <taxon>Weeksellaceae</taxon>
        <taxon>Chryseobacterium group</taxon>
        <taxon>Epilithonimonas</taxon>
    </lineage>
</organism>
<reference evidence="2 3" key="1">
    <citation type="submission" date="2017-05" db="EMBL/GenBank/DDBJ databases">
        <authorList>
            <person name="Varghese N."/>
            <person name="Submissions S."/>
        </authorList>
    </citation>
    <scope>NUCLEOTIDE SEQUENCE [LARGE SCALE GENOMIC DNA]</scope>
    <source>
        <strain evidence="2 3">DSM 18015</strain>
    </source>
</reference>
<comment type="caution">
    <text evidence="2">The sequence shown here is derived from an EMBL/GenBank/DDBJ whole genome shotgun (WGS) entry which is preliminary data.</text>
</comment>
<gene>
    <name evidence="2" type="ORF">SAMN05421679_11051</name>
</gene>
<dbReference type="EMBL" id="FXUO01000010">
    <property type="protein sequence ID" value="SMP96826.1"/>
    <property type="molecule type" value="Genomic_DNA"/>
</dbReference>
<accession>A0ABY1R8M9</accession>
<keyword evidence="1" id="KW-0472">Membrane</keyword>
<proteinExistence type="predicted"/>
<keyword evidence="1" id="KW-0812">Transmembrane</keyword>
<keyword evidence="3" id="KW-1185">Reference proteome</keyword>
<dbReference type="PROSITE" id="PS51257">
    <property type="entry name" value="PROKAR_LIPOPROTEIN"/>
    <property type="match status" value="1"/>
</dbReference>
<dbReference type="Proteomes" id="UP001158050">
    <property type="component" value="Unassembled WGS sequence"/>
</dbReference>